<keyword evidence="5" id="KW-1185">Reference proteome</keyword>
<dbReference type="InterPro" id="IPR005089">
    <property type="entry name" value="CBM19"/>
</dbReference>
<evidence type="ECO:0000313" key="4">
    <source>
        <dbReference type="EMBL" id="CAG8538579.1"/>
    </source>
</evidence>
<feature type="domain" description="Carbohydrate-binding module family 19" evidence="3">
    <location>
        <begin position="327"/>
        <end position="386"/>
    </location>
</feature>
<dbReference type="PANTHER" id="PTHR36182:SF1">
    <property type="entry name" value="PROTEIN, PUTATIVE (AFU_ORTHOLOGUE AFUA_6G10930)-RELATED"/>
    <property type="match status" value="1"/>
</dbReference>
<dbReference type="GO" id="GO:0006032">
    <property type="term" value="P:chitin catabolic process"/>
    <property type="evidence" value="ECO:0007669"/>
    <property type="project" value="InterPro"/>
</dbReference>
<reference evidence="4" key="1">
    <citation type="submission" date="2021-06" db="EMBL/GenBank/DDBJ databases">
        <authorList>
            <person name="Kallberg Y."/>
            <person name="Tangrot J."/>
            <person name="Rosling A."/>
        </authorList>
    </citation>
    <scope>NUCLEOTIDE SEQUENCE</scope>
    <source>
        <strain evidence="4">FL130A</strain>
    </source>
</reference>
<accession>A0A9N9AQF8</accession>
<sequence>MKFYTCLALLMTSIASVSAHTTMKYPLPRGHPLNPNAATKDYNCLSAPLNGGAGCAPKAFPCGGYPQDTTVTQVFNAGDVISVQFWNPNFPNGPQPSDATANQARHNGGQCEFALSYDGGVTYTVIATYHQTCPDIFFDWKVKIPDAAPSCDNPGKCLFSWSWINAVGNREFYQNCADIKIVGKSTKPLPIMDITRANLPPQFPNTITPPGDPANTGNAKGSGPLDSDTSANLAMNIGGSGGSSSSSDSGSGTPASGTTTSVTSTPTTTLSATVGTPTTTSSATESSTSTTSTATESTSTTISSATEPTDTTEPTNASSPAPAVKSSTSNTTPQASNNPLASNGSSCKNEGKDYCIDSGKSSSYNTCDNGLVVTRQCPGGTVCITAGGSVECGRSSRKF</sequence>
<name>A0A9N9AQF8_9GLOM</name>
<dbReference type="Gene3D" id="2.70.50.70">
    <property type="match status" value="1"/>
</dbReference>
<dbReference type="EMBL" id="CAJVPS010001449">
    <property type="protein sequence ID" value="CAG8538579.1"/>
    <property type="molecule type" value="Genomic_DNA"/>
</dbReference>
<keyword evidence="2" id="KW-0732">Signal</keyword>
<comment type="caution">
    <text evidence="4">The sequence shown here is derived from an EMBL/GenBank/DDBJ whole genome shotgun (WGS) entry which is preliminary data.</text>
</comment>
<dbReference type="GO" id="GO:0008061">
    <property type="term" value="F:chitin binding"/>
    <property type="evidence" value="ECO:0007669"/>
    <property type="project" value="InterPro"/>
</dbReference>
<feature type="compositionally biased region" description="Polar residues" evidence="1">
    <location>
        <begin position="311"/>
        <end position="346"/>
    </location>
</feature>
<dbReference type="PANTHER" id="PTHR36182">
    <property type="entry name" value="PROTEIN, PUTATIVE (AFU_ORTHOLOGUE AFUA_6G10930)-RELATED"/>
    <property type="match status" value="1"/>
</dbReference>
<dbReference type="OrthoDB" id="2342176at2759"/>
<protein>
    <submittedName>
        <fullName evidence="4">12277_t:CDS:1</fullName>
    </submittedName>
</protein>
<organism evidence="4 5">
    <name type="scientific">Ambispora leptoticha</name>
    <dbReference type="NCBI Taxonomy" id="144679"/>
    <lineage>
        <taxon>Eukaryota</taxon>
        <taxon>Fungi</taxon>
        <taxon>Fungi incertae sedis</taxon>
        <taxon>Mucoromycota</taxon>
        <taxon>Glomeromycotina</taxon>
        <taxon>Glomeromycetes</taxon>
        <taxon>Archaeosporales</taxon>
        <taxon>Ambisporaceae</taxon>
        <taxon>Ambispora</taxon>
    </lineage>
</organism>
<evidence type="ECO:0000313" key="5">
    <source>
        <dbReference type="Proteomes" id="UP000789508"/>
    </source>
</evidence>
<proteinExistence type="predicted"/>
<gene>
    <name evidence="4" type="ORF">ALEPTO_LOCUS5294</name>
</gene>
<dbReference type="Proteomes" id="UP000789508">
    <property type="component" value="Unassembled WGS sequence"/>
</dbReference>
<dbReference type="Pfam" id="PF03427">
    <property type="entry name" value="CBM_19"/>
    <property type="match status" value="1"/>
</dbReference>
<evidence type="ECO:0000259" key="3">
    <source>
        <dbReference type="Pfam" id="PF03427"/>
    </source>
</evidence>
<feature type="compositionally biased region" description="Low complexity" evidence="1">
    <location>
        <begin position="243"/>
        <end position="309"/>
    </location>
</feature>
<feature type="signal peptide" evidence="2">
    <location>
        <begin position="1"/>
        <end position="19"/>
    </location>
</feature>
<evidence type="ECO:0000256" key="2">
    <source>
        <dbReference type="SAM" id="SignalP"/>
    </source>
</evidence>
<feature type="chain" id="PRO_5040457551" evidence="2">
    <location>
        <begin position="20"/>
        <end position="399"/>
    </location>
</feature>
<feature type="region of interest" description="Disordered" evidence="1">
    <location>
        <begin position="195"/>
        <end position="346"/>
    </location>
</feature>
<dbReference type="AlphaFoldDB" id="A0A9N9AQF8"/>
<evidence type="ECO:0000256" key="1">
    <source>
        <dbReference type="SAM" id="MobiDB-lite"/>
    </source>
</evidence>